<dbReference type="PRINTS" id="PR00598">
    <property type="entry name" value="HTHMARR"/>
</dbReference>
<dbReference type="SUPFAM" id="SSF46785">
    <property type="entry name" value="Winged helix' DNA-binding domain"/>
    <property type="match status" value="1"/>
</dbReference>
<dbReference type="AlphaFoldDB" id="A0AAE9GYN7"/>
<evidence type="ECO:0000313" key="6">
    <source>
        <dbReference type="EMBL" id="UOO80230.1"/>
    </source>
</evidence>
<gene>
    <name evidence="5" type="ORF">EV680_11265</name>
    <name evidence="6" type="ORF">LVJ78_04245</name>
</gene>
<keyword evidence="7" id="KW-1185">Reference proteome</keyword>
<name>A0AAE9GYN7_9NEIS</name>
<dbReference type="InterPro" id="IPR000835">
    <property type="entry name" value="HTH_MarR-typ"/>
</dbReference>
<dbReference type="PANTHER" id="PTHR42756:SF1">
    <property type="entry name" value="TRANSCRIPTIONAL REPRESSOR OF EMRAB OPERON"/>
    <property type="match status" value="1"/>
</dbReference>
<evidence type="ECO:0000256" key="2">
    <source>
        <dbReference type="ARBA" id="ARBA00023125"/>
    </source>
</evidence>
<keyword evidence="2 5" id="KW-0238">DNA-binding</keyword>
<dbReference type="SMART" id="SM00347">
    <property type="entry name" value="HTH_MARR"/>
    <property type="match status" value="1"/>
</dbReference>
<keyword evidence="1" id="KW-0805">Transcription regulation</keyword>
<dbReference type="InterPro" id="IPR036390">
    <property type="entry name" value="WH_DNA-bd_sf"/>
</dbReference>
<evidence type="ECO:0000256" key="1">
    <source>
        <dbReference type="ARBA" id="ARBA00023015"/>
    </source>
</evidence>
<dbReference type="KEGG" id="usu:LVJ78_04245"/>
<reference evidence="6" key="3">
    <citation type="journal article" date="2022" name="Res Sq">
        <title>Evolution of multicellular longitudinally dividing oral cavity symbionts (Neisseriaceae).</title>
        <authorList>
            <person name="Nyongesa S."/>
            <person name="Weber P."/>
            <person name="Bernet E."/>
            <person name="Pullido F."/>
            <person name="Nieckarz M."/>
            <person name="Delaby M."/>
            <person name="Nieves C."/>
            <person name="Viehboeck T."/>
            <person name="Krause N."/>
            <person name="Rivera-Millot A."/>
            <person name="Nakamura A."/>
            <person name="Vischer N."/>
            <person name="VanNieuwenhze M."/>
            <person name="Brun Y."/>
            <person name="Cava F."/>
            <person name="Bulgheresi S."/>
            <person name="Veyrier F."/>
        </authorList>
    </citation>
    <scope>NUCLEOTIDE SEQUENCE</scope>
    <source>
        <strain evidence="6">1258/02</strain>
    </source>
</reference>
<dbReference type="Proteomes" id="UP000829756">
    <property type="component" value="Chromosome"/>
</dbReference>
<proteinExistence type="predicted"/>
<dbReference type="GO" id="GO:0003700">
    <property type="term" value="F:DNA-binding transcription factor activity"/>
    <property type="evidence" value="ECO:0007669"/>
    <property type="project" value="InterPro"/>
</dbReference>
<evidence type="ECO:0000259" key="4">
    <source>
        <dbReference type="PROSITE" id="PS50995"/>
    </source>
</evidence>
<dbReference type="GO" id="GO:0003677">
    <property type="term" value="F:DNA binding"/>
    <property type="evidence" value="ECO:0007669"/>
    <property type="project" value="UniProtKB-KW"/>
</dbReference>
<dbReference type="InterPro" id="IPR036388">
    <property type="entry name" value="WH-like_DNA-bd_sf"/>
</dbReference>
<dbReference type="Pfam" id="PF01047">
    <property type="entry name" value="MarR"/>
    <property type="match status" value="1"/>
</dbReference>
<keyword evidence="3" id="KW-0804">Transcription</keyword>
<dbReference type="EMBL" id="SLXE01000012">
    <property type="protein sequence ID" value="TCP06436.1"/>
    <property type="molecule type" value="Genomic_DNA"/>
</dbReference>
<reference evidence="6" key="2">
    <citation type="submission" date="2021-12" db="EMBL/GenBank/DDBJ databases">
        <authorList>
            <person name="Veyrier F.J."/>
        </authorList>
    </citation>
    <scope>NUCLEOTIDE SEQUENCE</scope>
    <source>
        <strain evidence="6">1258/02</strain>
    </source>
</reference>
<dbReference type="Proteomes" id="UP000294721">
    <property type="component" value="Unassembled WGS sequence"/>
</dbReference>
<dbReference type="Gene3D" id="1.10.10.10">
    <property type="entry name" value="Winged helix-like DNA-binding domain superfamily/Winged helix DNA-binding domain"/>
    <property type="match status" value="1"/>
</dbReference>
<reference evidence="5 7" key="1">
    <citation type="submission" date="2019-03" db="EMBL/GenBank/DDBJ databases">
        <title>Genomic Encyclopedia of Type Strains, Phase IV (KMG-IV): sequencing the most valuable type-strain genomes for metagenomic binning, comparative biology and taxonomic classification.</title>
        <authorList>
            <person name="Goeker M."/>
        </authorList>
    </citation>
    <scope>NUCLEOTIDE SEQUENCE [LARGE SCALE GENOMIC DNA]</scope>
    <source>
        <strain evidence="5 7">DSM 17474</strain>
    </source>
</reference>
<feature type="domain" description="HTH marR-type" evidence="4">
    <location>
        <begin position="30"/>
        <end position="165"/>
    </location>
</feature>
<accession>A0AAE9GYN7</accession>
<sequence length="171" mass="19114">MAQQERKEKDLIDELIMHWHTVLPDLDTGGTETIGRIVRLNYFISRELEANLSHYQLNIGEFNVLAALRRKTVPHQLTAGQLQGLVMISSGGLTNRINRLEARGLIVRLPDKNDRRGVIVQLTGEGKKLIESAAPTHLNVEKSLASPLSQAEQTQLSMLLKKLLLAYESNA</sequence>
<evidence type="ECO:0000313" key="5">
    <source>
        <dbReference type="EMBL" id="TCP06436.1"/>
    </source>
</evidence>
<evidence type="ECO:0000313" key="7">
    <source>
        <dbReference type="Proteomes" id="UP000294721"/>
    </source>
</evidence>
<evidence type="ECO:0000256" key="3">
    <source>
        <dbReference type="ARBA" id="ARBA00023163"/>
    </source>
</evidence>
<dbReference type="PANTHER" id="PTHR42756">
    <property type="entry name" value="TRANSCRIPTIONAL REGULATOR, MARR"/>
    <property type="match status" value="1"/>
</dbReference>
<dbReference type="EMBL" id="CP091507">
    <property type="protein sequence ID" value="UOO80230.1"/>
    <property type="molecule type" value="Genomic_DNA"/>
</dbReference>
<dbReference type="RefSeq" id="WP_132953816.1">
    <property type="nucleotide sequence ID" value="NZ_CP091507.1"/>
</dbReference>
<organism evidence="6 8">
    <name type="scientific">Uruburuella suis</name>
    <dbReference type="NCBI Taxonomy" id="252130"/>
    <lineage>
        <taxon>Bacteria</taxon>
        <taxon>Pseudomonadati</taxon>
        <taxon>Pseudomonadota</taxon>
        <taxon>Betaproteobacteria</taxon>
        <taxon>Neisseriales</taxon>
        <taxon>Neisseriaceae</taxon>
        <taxon>Uruburuella</taxon>
    </lineage>
</organism>
<protein>
    <submittedName>
        <fullName evidence="5 6">MarR family transcriptional regulator</fullName>
    </submittedName>
</protein>
<evidence type="ECO:0000313" key="8">
    <source>
        <dbReference type="Proteomes" id="UP000829756"/>
    </source>
</evidence>
<dbReference type="PROSITE" id="PS50995">
    <property type="entry name" value="HTH_MARR_2"/>
    <property type="match status" value="1"/>
</dbReference>